<dbReference type="RefSeq" id="WP_123825824.1">
    <property type="nucleotide sequence ID" value="NZ_RKMF01000013.1"/>
</dbReference>
<evidence type="ECO:0000259" key="3">
    <source>
        <dbReference type="PROSITE" id="PS50206"/>
    </source>
</evidence>
<dbReference type="Pfam" id="PF00581">
    <property type="entry name" value="Rhodanese"/>
    <property type="match status" value="2"/>
</dbReference>
<evidence type="ECO:0000313" key="4">
    <source>
        <dbReference type="EMBL" id="ROZ62314.1"/>
    </source>
</evidence>
<organism evidence="4 5">
    <name type="scientific">Kocuria soli</name>
    <dbReference type="NCBI Taxonomy" id="2485125"/>
    <lineage>
        <taxon>Bacteria</taxon>
        <taxon>Bacillati</taxon>
        <taxon>Actinomycetota</taxon>
        <taxon>Actinomycetes</taxon>
        <taxon>Micrococcales</taxon>
        <taxon>Micrococcaceae</taxon>
        <taxon>Kocuria</taxon>
    </lineage>
</organism>
<dbReference type="Gene3D" id="3.40.250.10">
    <property type="entry name" value="Rhodanese-like domain"/>
    <property type="match status" value="2"/>
</dbReference>
<keyword evidence="2" id="KW-0677">Repeat</keyword>
<dbReference type="PANTHER" id="PTHR11364">
    <property type="entry name" value="THIOSULFATE SULFERTANSFERASE"/>
    <property type="match status" value="1"/>
</dbReference>
<gene>
    <name evidence="4" type="ORF">EDL96_10370</name>
</gene>
<feature type="domain" description="Rhodanese" evidence="3">
    <location>
        <begin position="173"/>
        <end position="279"/>
    </location>
</feature>
<dbReference type="GO" id="GO:0004792">
    <property type="term" value="F:thiosulfate-cyanide sulfurtransferase activity"/>
    <property type="evidence" value="ECO:0007669"/>
    <property type="project" value="TreeGrafter"/>
</dbReference>
<proteinExistence type="predicted"/>
<dbReference type="CDD" id="cd01448">
    <property type="entry name" value="TST_Repeat_1"/>
    <property type="match status" value="1"/>
</dbReference>
<dbReference type="SMART" id="SM00450">
    <property type="entry name" value="RHOD"/>
    <property type="match status" value="2"/>
</dbReference>
<dbReference type="CDD" id="cd01449">
    <property type="entry name" value="TST_Repeat_2"/>
    <property type="match status" value="1"/>
</dbReference>
<accession>A0A3N3ZNC2</accession>
<dbReference type="InterPro" id="IPR036873">
    <property type="entry name" value="Rhodanese-like_dom_sf"/>
</dbReference>
<dbReference type="Proteomes" id="UP000270616">
    <property type="component" value="Unassembled WGS sequence"/>
</dbReference>
<dbReference type="PROSITE" id="PS50206">
    <property type="entry name" value="RHODANESE_3"/>
    <property type="match status" value="2"/>
</dbReference>
<keyword evidence="1 4" id="KW-0808">Transferase</keyword>
<sequence length="286" mass="30005">MTQNAQTTESTDLPEGPTVSVEWLAANLDRVVVVDASAMDHRGADTGIPGARRFDLDGEMSADSALPHTMLPAGDFAQRLGRLGIGQDSVVVAYDRAGMFSSARAWWMLRATGVSTPYVLDGGLPAWVAAGHPEAPLDLDPEPVAAPDVRITDGAFIDDADVAARLQDTEQAVVDVRSAERFAGTAPEPRPGLRGGHMPGAVNVPFSELAPGGFLLDPQRLRDRLAGAVGDRQRLTFSCGSGITACVGALAAVAAGRKQVSVYDGSWADWGRADHDPDERPVVTGA</sequence>
<comment type="caution">
    <text evidence="4">The sequence shown here is derived from an EMBL/GenBank/DDBJ whole genome shotgun (WGS) entry which is preliminary data.</text>
</comment>
<feature type="domain" description="Rhodanese" evidence="3">
    <location>
        <begin position="27"/>
        <end position="136"/>
    </location>
</feature>
<name>A0A3N3ZNC2_9MICC</name>
<protein>
    <submittedName>
        <fullName evidence="4">Sulfurtransferase</fullName>
    </submittedName>
</protein>
<dbReference type="AlphaFoldDB" id="A0A3N3ZNC2"/>
<dbReference type="SUPFAM" id="SSF52821">
    <property type="entry name" value="Rhodanese/Cell cycle control phosphatase"/>
    <property type="match status" value="2"/>
</dbReference>
<keyword evidence="5" id="KW-1185">Reference proteome</keyword>
<evidence type="ECO:0000256" key="2">
    <source>
        <dbReference type="ARBA" id="ARBA00022737"/>
    </source>
</evidence>
<evidence type="ECO:0000256" key="1">
    <source>
        <dbReference type="ARBA" id="ARBA00022679"/>
    </source>
</evidence>
<dbReference type="PANTHER" id="PTHR11364:SF27">
    <property type="entry name" value="SULFURTRANSFERASE"/>
    <property type="match status" value="1"/>
</dbReference>
<dbReference type="InterPro" id="IPR001763">
    <property type="entry name" value="Rhodanese-like_dom"/>
</dbReference>
<dbReference type="OrthoDB" id="9770030at2"/>
<evidence type="ECO:0000313" key="5">
    <source>
        <dbReference type="Proteomes" id="UP000270616"/>
    </source>
</evidence>
<dbReference type="EMBL" id="RKMF01000013">
    <property type="protein sequence ID" value="ROZ62314.1"/>
    <property type="molecule type" value="Genomic_DNA"/>
</dbReference>
<reference evidence="4 5" key="1">
    <citation type="submission" date="2018-10" db="EMBL/GenBank/DDBJ databases">
        <title>Kocuria sp. M5W7-7, whole genome shotgun sequence.</title>
        <authorList>
            <person name="Tuo L."/>
        </authorList>
    </citation>
    <scope>NUCLEOTIDE SEQUENCE [LARGE SCALE GENOMIC DNA]</scope>
    <source>
        <strain evidence="4 5">M5W7-7</strain>
    </source>
</reference>
<dbReference type="InterPro" id="IPR045078">
    <property type="entry name" value="TST/MPST-like"/>
</dbReference>